<keyword evidence="2" id="KW-1185">Reference proteome</keyword>
<gene>
    <name evidence="1" type="ORF">CWR48_15610</name>
</gene>
<organism evidence="1 2">
    <name type="scientific">Oceanobacillus arenosus</name>
    <dbReference type="NCBI Taxonomy" id="1229153"/>
    <lineage>
        <taxon>Bacteria</taxon>
        <taxon>Bacillati</taxon>
        <taxon>Bacillota</taxon>
        <taxon>Bacilli</taxon>
        <taxon>Bacillales</taxon>
        <taxon>Bacillaceae</taxon>
        <taxon>Oceanobacillus</taxon>
    </lineage>
</organism>
<sequence>MLEKLLDKHAKNFVTNERQDGKLEGIHYHENGSIYVTDAHKLLVFHDAHQEEAHTVHYKTGKQMDIKYPEVARLLDSDYQDSLTIQMKDINSYIDLIKVATNIDLVGDLILKDGQFKLEIKYTNESFNLLIGETKSEFKVCLNILYFYHMLHFFKDAKVDEIIFSWSHPMRPLSFRSGNYEILVVPVRRY</sequence>
<accession>A0A3D8PND9</accession>
<dbReference type="EMBL" id="PIOC01000023">
    <property type="protein sequence ID" value="RDW17027.1"/>
    <property type="molecule type" value="Genomic_DNA"/>
</dbReference>
<evidence type="ECO:0008006" key="3">
    <source>
        <dbReference type="Google" id="ProtNLM"/>
    </source>
</evidence>
<reference evidence="2" key="1">
    <citation type="submission" date="2017-11" db="EMBL/GenBank/DDBJ databases">
        <authorList>
            <person name="Zhu W."/>
        </authorList>
    </citation>
    <scope>NUCLEOTIDE SEQUENCE [LARGE SCALE GENOMIC DNA]</scope>
    <source>
        <strain evidence="2">CAU 1183</strain>
    </source>
</reference>
<evidence type="ECO:0000313" key="2">
    <source>
        <dbReference type="Proteomes" id="UP000257143"/>
    </source>
</evidence>
<dbReference type="Proteomes" id="UP000257143">
    <property type="component" value="Unassembled WGS sequence"/>
</dbReference>
<dbReference type="Gene3D" id="3.70.10.10">
    <property type="match status" value="1"/>
</dbReference>
<dbReference type="RefSeq" id="WP_115774258.1">
    <property type="nucleotide sequence ID" value="NZ_PIOC01000023.1"/>
</dbReference>
<comment type="caution">
    <text evidence="1">The sequence shown here is derived from an EMBL/GenBank/DDBJ whole genome shotgun (WGS) entry which is preliminary data.</text>
</comment>
<name>A0A3D8PND9_9BACI</name>
<protein>
    <recommendedName>
        <fullName evidence="3">DNA polymerase III beta sliding clamp C-terminal domain-containing protein</fullName>
    </recommendedName>
</protein>
<proteinExistence type="predicted"/>
<dbReference type="AlphaFoldDB" id="A0A3D8PND9"/>
<dbReference type="OrthoDB" id="2968213at2"/>
<evidence type="ECO:0000313" key="1">
    <source>
        <dbReference type="EMBL" id="RDW17027.1"/>
    </source>
</evidence>